<dbReference type="EMBL" id="CM000643">
    <property type="protein sequence ID" value="EED91592.1"/>
    <property type="molecule type" value="Genomic_DNA"/>
</dbReference>
<evidence type="ECO:0000256" key="3">
    <source>
        <dbReference type="ARBA" id="ARBA00010044"/>
    </source>
</evidence>
<evidence type="ECO:0000256" key="2">
    <source>
        <dbReference type="ARBA" id="ARBA00004370"/>
    </source>
</evidence>
<dbReference type="STRING" id="35128.B8C5Z2"/>
<dbReference type="AlphaFoldDB" id="B8C5Z2"/>
<dbReference type="PaxDb" id="35128-Thaps34824"/>
<dbReference type="Gene3D" id="1.10.8.60">
    <property type="match status" value="1"/>
</dbReference>
<dbReference type="RefSeq" id="XP_002291485.1">
    <property type="nucleotide sequence ID" value="XM_002291449.1"/>
</dbReference>
<evidence type="ECO:0000256" key="5">
    <source>
        <dbReference type="ARBA" id="ARBA00022670"/>
    </source>
</evidence>
<comment type="similarity">
    <text evidence="15">Belongs to the AAA ATPase family.</text>
</comment>
<dbReference type="HAMAP" id="MF_01458">
    <property type="entry name" value="FtsH"/>
    <property type="match status" value="1"/>
</dbReference>
<dbReference type="Gene3D" id="1.20.58.760">
    <property type="entry name" value="Peptidase M41"/>
    <property type="match status" value="1"/>
</dbReference>
<keyword evidence="7" id="KW-0479">Metal-binding</keyword>
<reference evidence="17 18" key="1">
    <citation type="journal article" date="2004" name="Science">
        <title>The genome of the diatom Thalassiosira pseudonana: ecology, evolution, and metabolism.</title>
        <authorList>
            <person name="Armbrust E.V."/>
            <person name="Berges J.A."/>
            <person name="Bowler C."/>
            <person name="Green B.R."/>
            <person name="Martinez D."/>
            <person name="Putnam N.H."/>
            <person name="Zhou S."/>
            <person name="Allen A.E."/>
            <person name="Apt K.E."/>
            <person name="Bechner M."/>
            <person name="Brzezinski M.A."/>
            <person name="Chaal B.K."/>
            <person name="Chiovitti A."/>
            <person name="Davis A.K."/>
            <person name="Demarest M.S."/>
            <person name="Detter J.C."/>
            <person name="Glavina T."/>
            <person name="Goodstein D."/>
            <person name="Hadi M.Z."/>
            <person name="Hellsten U."/>
            <person name="Hildebrand M."/>
            <person name="Jenkins B.D."/>
            <person name="Jurka J."/>
            <person name="Kapitonov V.V."/>
            <person name="Kroger N."/>
            <person name="Lau W.W."/>
            <person name="Lane T.W."/>
            <person name="Larimer F.W."/>
            <person name="Lippmeier J.C."/>
            <person name="Lucas S."/>
            <person name="Medina M."/>
            <person name="Montsant A."/>
            <person name="Obornik M."/>
            <person name="Parker M.S."/>
            <person name="Palenik B."/>
            <person name="Pazour G.J."/>
            <person name="Richardson P.M."/>
            <person name="Rynearson T.A."/>
            <person name="Saito M.A."/>
            <person name="Schwartz D.C."/>
            <person name="Thamatrakoln K."/>
            <person name="Valentin K."/>
            <person name="Vardi A."/>
            <person name="Wilkerson F.P."/>
            <person name="Rokhsar D.S."/>
        </authorList>
    </citation>
    <scope>NUCLEOTIDE SEQUENCE [LARGE SCALE GENOMIC DNA]</scope>
    <source>
        <strain evidence="17 18">CCMP1335</strain>
    </source>
</reference>
<dbReference type="GO" id="GO:0016887">
    <property type="term" value="F:ATP hydrolysis activity"/>
    <property type="evidence" value="ECO:0007669"/>
    <property type="project" value="InterPro"/>
</dbReference>
<dbReference type="Gene3D" id="3.40.50.300">
    <property type="entry name" value="P-loop containing nucleotide triphosphate hydrolases"/>
    <property type="match status" value="1"/>
</dbReference>
<dbReference type="GO" id="GO:0009535">
    <property type="term" value="C:chloroplast thylakoid membrane"/>
    <property type="evidence" value="ECO:0000318"/>
    <property type="project" value="GO_Central"/>
</dbReference>
<dbReference type="SMART" id="SM00382">
    <property type="entry name" value="AAA"/>
    <property type="match status" value="1"/>
</dbReference>
<keyword evidence="8 15" id="KW-0547">Nucleotide-binding</keyword>
<evidence type="ECO:0000256" key="9">
    <source>
        <dbReference type="ARBA" id="ARBA00022801"/>
    </source>
</evidence>
<keyword evidence="14" id="KW-0472">Membrane</keyword>
<evidence type="ECO:0000256" key="14">
    <source>
        <dbReference type="ARBA" id="ARBA00023136"/>
    </source>
</evidence>
<dbReference type="GO" id="GO:0004222">
    <property type="term" value="F:metalloendopeptidase activity"/>
    <property type="evidence" value="ECO:0007669"/>
    <property type="project" value="InterPro"/>
</dbReference>
<evidence type="ECO:0000256" key="7">
    <source>
        <dbReference type="ARBA" id="ARBA00022723"/>
    </source>
</evidence>
<comment type="similarity">
    <text evidence="3">In the C-terminal section; belongs to the peptidase M41 family.</text>
</comment>
<dbReference type="InterPro" id="IPR005936">
    <property type="entry name" value="FtsH"/>
</dbReference>
<dbReference type="InterPro" id="IPR003959">
    <property type="entry name" value="ATPase_AAA_core"/>
</dbReference>
<dbReference type="GO" id="GO:0006508">
    <property type="term" value="P:proteolysis"/>
    <property type="evidence" value="ECO:0000318"/>
    <property type="project" value="GO_Central"/>
</dbReference>
<dbReference type="InterPro" id="IPR000642">
    <property type="entry name" value="Peptidase_M41"/>
</dbReference>
<dbReference type="Pfam" id="PF17862">
    <property type="entry name" value="AAA_lid_3"/>
    <property type="match status" value="1"/>
</dbReference>
<evidence type="ECO:0000256" key="10">
    <source>
        <dbReference type="ARBA" id="ARBA00022833"/>
    </source>
</evidence>
<comment type="similarity">
    <text evidence="4">In the N-terminal section; belongs to the AAA ATPase family.</text>
</comment>
<keyword evidence="18" id="KW-1185">Reference proteome</keyword>
<dbReference type="SUPFAM" id="SSF52540">
    <property type="entry name" value="P-loop containing nucleoside triphosphate hydrolases"/>
    <property type="match status" value="1"/>
</dbReference>
<evidence type="ECO:0000256" key="15">
    <source>
        <dbReference type="RuleBase" id="RU003651"/>
    </source>
</evidence>
<keyword evidence="10" id="KW-0862">Zinc</keyword>
<dbReference type="NCBIfam" id="TIGR01241">
    <property type="entry name" value="FtsH_fam"/>
    <property type="match status" value="1"/>
</dbReference>
<accession>B8C5Z2</accession>
<dbReference type="GO" id="GO:0046872">
    <property type="term" value="F:metal ion binding"/>
    <property type="evidence" value="ECO:0007669"/>
    <property type="project" value="UniProtKB-KW"/>
</dbReference>
<keyword evidence="12" id="KW-1133">Transmembrane helix</keyword>
<evidence type="ECO:0000256" key="8">
    <source>
        <dbReference type="ARBA" id="ARBA00022741"/>
    </source>
</evidence>
<dbReference type="FunFam" id="1.10.8.60:FF:000001">
    <property type="entry name" value="ATP-dependent zinc metalloprotease FtsH"/>
    <property type="match status" value="1"/>
</dbReference>
<evidence type="ECO:0000256" key="6">
    <source>
        <dbReference type="ARBA" id="ARBA00022692"/>
    </source>
</evidence>
<sequence length="578" mass="62883">RYSQFLKLVAQLEKVTFSKDGSQLIGTSNAQPTQQPSQIRINYLPNDPTLLTTLTDHKVDISVSSFANLPAQRNFIASFLKRLLFPLSIFAGLFFLLKRSAGSSSPLGMARMKPSFNFHPTTNITFEDVAGCDGAKLELAEIVDFLKQPQAYTNNGCRIPAGALLYGPPGTGKTLLAKAVAGEAGVPFVSMSGSEFVELYVGVGASRVRELFFQAKKNAPCIVFLDEIDAVGRQRGAGYAGGNDEREQTINQILVEMDGFDGNIGVITLAATNRLDILDEALLRPGRFDRKISVDLPDVHGRTKILSVHSRGKPLEPDVDLDAIARRTPGFSGAELENLMNEAALSAARQGKETIGWMEVDGALDRLMVGMEKSGGTSYLSQKQKELVAYHEAGHAICGALIPDYDQVQKISIIPRSNGAGGLTFFSPQEARLESGMYSKQYLESQLVVALGGRVAEEITFGEDSVTTGASNDLDHVSSIAKQMVKEWGMSNVVGPLALSSPNEDAPFMGRELGMRPRKVWGPKMMGLVDGEVERLVNNAYVNAKHILTENKDLLEHLAYTLVEQESVSAEEFQFMLL</sequence>
<evidence type="ECO:0000313" key="18">
    <source>
        <dbReference type="Proteomes" id="UP000001449"/>
    </source>
</evidence>
<dbReference type="GO" id="GO:0004176">
    <property type="term" value="F:ATP-dependent peptidase activity"/>
    <property type="evidence" value="ECO:0000318"/>
    <property type="project" value="GO_Central"/>
</dbReference>
<dbReference type="GeneID" id="7442368"/>
<dbReference type="InterPro" id="IPR003593">
    <property type="entry name" value="AAA+_ATPase"/>
</dbReference>
<dbReference type="GO" id="GO:0005524">
    <property type="term" value="F:ATP binding"/>
    <property type="evidence" value="ECO:0007669"/>
    <property type="project" value="UniProtKB-KW"/>
</dbReference>
<dbReference type="InterPro" id="IPR003960">
    <property type="entry name" value="ATPase_AAA_CS"/>
</dbReference>
<reference evidence="17 18" key="2">
    <citation type="journal article" date="2008" name="Nature">
        <title>The Phaeodactylum genome reveals the evolutionary history of diatom genomes.</title>
        <authorList>
            <person name="Bowler C."/>
            <person name="Allen A.E."/>
            <person name="Badger J.H."/>
            <person name="Grimwood J."/>
            <person name="Jabbari K."/>
            <person name="Kuo A."/>
            <person name="Maheswari U."/>
            <person name="Martens C."/>
            <person name="Maumus F."/>
            <person name="Otillar R.P."/>
            <person name="Rayko E."/>
            <person name="Salamov A."/>
            <person name="Vandepoele K."/>
            <person name="Beszteri B."/>
            <person name="Gruber A."/>
            <person name="Heijde M."/>
            <person name="Katinka M."/>
            <person name="Mock T."/>
            <person name="Valentin K."/>
            <person name="Verret F."/>
            <person name="Berges J.A."/>
            <person name="Brownlee C."/>
            <person name="Cadoret J.P."/>
            <person name="Chiovitti A."/>
            <person name="Choi C.J."/>
            <person name="Coesel S."/>
            <person name="De Martino A."/>
            <person name="Detter J.C."/>
            <person name="Durkin C."/>
            <person name="Falciatore A."/>
            <person name="Fournet J."/>
            <person name="Haruta M."/>
            <person name="Huysman M.J."/>
            <person name="Jenkins B.D."/>
            <person name="Jiroutova K."/>
            <person name="Jorgensen R.E."/>
            <person name="Joubert Y."/>
            <person name="Kaplan A."/>
            <person name="Kroger N."/>
            <person name="Kroth P.G."/>
            <person name="La Roche J."/>
            <person name="Lindquist E."/>
            <person name="Lommer M."/>
            <person name="Martin-Jezequel V."/>
            <person name="Lopez P.J."/>
            <person name="Lucas S."/>
            <person name="Mangogna M."/>
            <person name="McGinnis K."/>
            <person name="Medlin L.K."/>
            <person name="Montsant A."/>
            <person name="Oudot-Le Secq M.P."/>
            <person name="Napoli C."/>
            <person name="Obornik M."/>
            <person name="Parker M.S."/>
            <person name="Petit J.L."/>
            <person name="Porcel B.M."/>
            <person name="Poulsen N."/>
            <person name="Robison M."/>
            <person name="Rychlewski L."/>
            <person name="Rynearson T.A."/>
            <person name="Schmutz J."/>
            <person name="Shapiro H."/>
            <person name="Siaut M."/>
            <person name="Stanley M."/>
            <person name="Sussman M.R."/>
            <person name="Taylor A.R."/>
            <person name="Vardi A."/>
            <person name="von Dassow P."/>
            <person name="Vyverman W."/>
            <person name="Willis A."/>
            <person name="Wyrwicz L.S."/>
            <person name="Rokhsar D.S."/>
            <person name="Weissenbach J."/>
            <person name="Armbrust E.V."/>
            <person name="Green B.R."/>
            <person name="Van de Peer Y."/>
            <person name="Grigoriev I.V."/>
        </authorList>
    </citation>
    <scope>NUCLEOTIDE SEQUENCE [LARGE SCALE GENOMIC DNA]</scope>
    <source>
        <strain evidence="17 18">CCMP1335</strain>
    </source>
</reference>
<evidence type="ECO:0000256" key="1">
    <source>
        <dbReference type="ARBA" id="ARBA00001947"/>
    </source>
</evidence>
<proteinExistence type="inferred from homology"/>
<evidence type="ECO:0000256" key="11">
    <source>
        <dbReference type="ARBA" id="ARBA00022840"/>
    </source>
</evidence>
<dbReference type="InterPro" id="IPR037219">
    <property type="entry name" value="Peptidase_M41-like"/>
</dbReference>
<dbReference type="FunFam" id="1.20.58.760:FF:000001">
    <property type="entry name" value="ATP-dependent zinc metalloprotease FtsH"/>
    <property type="match status" value="1"/>
</dbReference>
<evidence type="ECO:0000256" key="13">
    <source>
        <dbReference type="ARBA" id="ARBA00023049"/>
    </source>
</evidence>
<dbReference type="PANTHER" id="PTHR23076">
    <property type="entry name" value="METALLOPROTEASE M41 FTSH"/>
    <property type="match status" value="1"/>
</dbReference>
<evidence type="ECO:0000256" key="12">
    <source>
        <dbReference type="ARBA" id="ARBA00022989"/>
    </source>
</evidence>
<keyword evidence="11 15" id="KW-0067">ATP-binding</keyword>
<gene>
    <name evidence="17" type="ORF">THAPSDRAFT_34824</name>
</gene>
<name>B8C5Z2_THAPS</name>
<dbReference type="InterPro" id="IPR027417">
    <property type="entry name" value="P-loop_NTPase"/>
</dbReference>
<dbReference type="Pfam" id="PF00004">
    <property type="entry name" value="AAA"/>
    <property type="match status" value="1"/>
</dbReference>
<organism evidence="17 18">
    <name type="scientific">Thalassiosira pseudonana</name>
    <name type="common">Marine diatom</name>
    <name type="synonym">Cyclotella nana</name>
    <dbReference type="NCBI Taxonomy" id="35128"/>
    <lineage>
        <taxon>Eukaryota</taxon>
        <taxon>Sar</taxon>
        <taxon>Stramenopiles</taxon>
        <taxon>Ochrophyta</taxon>
        <taxon>Bacillariophyta</taxon>
        <taxon>Coscinodiscophyceae</taxon>
        <taxon>Thalassiosirophycidae</taxon>
        <taxon>Thalassiosirales</taxon>
        <taxon>Thalassiosiraceae</taxon>
        <taxon>Thalassiosira</taxon>
    </lineage>
</organism>
<dbReference type="Pfam" id="PF01434">
    <property type="entry name" value="Peptidase_M41"/>
    <property type="match status" value="1"/>
</dbReference>
<dbReference type="GO" id="GO:0010304">
    <property type="term" value="P:PSII associated light-harvesting complex II catabolic process"/>
    <property type="evidence" value="ECO:0007669"/>
    <property type="project" value="UniProtKB-ARBA"/>
</dbReference>
<dbReference type="EC" id="3.4.24.-" evidence="17"/>
<dbReference type="InParanoid" id="B8C5Z2"/>
<feature type="non-terminal residue" evidence="17">
    <location>
        <position position="1"/>
    </location>
</feature>
<protein>
    <submittedName>
        <fullName evidence="17">Chloroplast ftsH</fullName>
        <ecNumber evidence="17">3.4.24.-</ecNumber>
    </submittedName>
</protein>
<dbReference type="Proteomes" id="UP000001449">
    <property type="component" value="Chromosome 6"/>
</dbReference>
<dbReference type="eggNOG" id="KOG0731">
    <property type="taxonomic scope" value="Eukaryota"/>
</dbReference>
<feature type="domain" description="AAA+ ATPase" evidence="16">
    <location>
        <begin position="159"/>
        <end position="298"/>
    </location>
</feature>
<dbReference type="KEGG" id="tps:THAPSDRAFT_34824"/>
<dbReference type="FunFam" id="3.40.50.300:FF:000001">
    <property type="entry name" value="ATP-dependent zinc metalloprotease FtsH"/>
    <property type="match status" value="1"/>
</dbReference>
<dbReference type="OMA" id="RSNGMPG"/>
<keyword evidence="13" id="KW-0482">Metalloprotease</keyword>
<keyword evidence="5" id="KW-0645">Protease</keyword>
<comment type="subcellular location">
    <subcellularLocation>
        <location evidence="2">Membrane</location>
    </subcellularLocation>
</comment>
<dbReference type="PROSITE" id="PS00674">
    <property type="entry name" value="AAA"/>
    <property type="match status" value="1"/>
</dbReference>
<comment type="cofactor">
    <cofactor evidence="1">
        <name>Zn(2+)</name>
        <dbReference type="ChEBI" id="CHEBI:29105"/>
    </cofactor>
</comment>
<dbReference type="CDD" id="cd19501">
    <property type="entry name" value="RecA-like_FtsH"/>
    <property type="match status" value="1"/>
</dbReference>
<evidence type="ECO:0000256" key="4">
    <source>
        <dbReference type="ARBA" id="ARBA00010550"/>
    </source>
</evidence>
<evidence type="ECO:0000259" key="16">
    <source>
        <dbReference type="SMART" id="SM00382"/>
    </source>
</evidence>
<dbReference type="PANTHER" id="PTHR23076:SF113">
    <property type="entry name" value="ATP-DEPENDENT ZINC METALLOPROTEASE FTSH 1, CHLOROPLASTIC-RELATED"/>
    <property type="match status" value="1"/>
</dbReference>
<dbReference type="MEROPS" id="M41.020"/>
<dbReference type="HOGENOM" id="CLU_000688_16_2_1"/>
<evidence type="ECO:0000313" key="17">
    <source>
        <dbReference type="EMBL" id="EED91592.1"/>
    </source>
</evidence>
<dbReference type="SUPFAM" id="SSF140990">
    <property type="entry name" value="FtsH protease domain-like"/>
    <property type="match status" value="1"/>
</dbReference>
<keyword evidence="6" id="KW-0812">Transmembrane</keyword>
<dbReference type="InterPro" id="IPR041569">
    <property type="entry name" value="AAA_lid_3"/>
</dbReference>
<feature type="non-terminal residue" evidence="17">
    <location>
        <position position="578"/>
    </location>
</feature>
<keyword evidence="9 17" id="KW-0378">Hydrolase</keyword>